<evidence type="ECO:0000256" key="2">
    <source>
        <dbReference type="ARBA" id="ARBA00023180"/>
    </source>
</evidence>
<feature type="compositionally biased region" description="Low complexity" evidence="4">
    <location>
        <begin position="4371"/>
        <end position="4389"/>
    </location>
</feature>
<organism evidence="6 7">
    <name type="scientific">Macrostomum lignano</name>
    <dbReference type="NCBI Taxonomy" id="282301"/>
    <lineage>
        <taxon>Eukaryota</taxon>
        <taxon>Metazoa</taxon>
        <taxon>Spiralia</taxon>
        <taxon>Lophotrochozoa</taxon>
        <taxon>Platyhelminthes</taxon>
        <taxon>Rhabditophora</taxon>
        <taxon>Macrostomorpha</taxon>
        <taxon>Macrostomida</taxon>
        <taxon>Macrostomidae</taxon>
        <taxon>Macrostomum</taxon>
    </lineage>
</organism>
<dbReference type="SMART" id="SM00192">
    <property type="entry name" value="LDLa"/>
    <property type="match status" value="5"/>
</dbReference>
<reference evidence="7" key="1">
    <citation type="submission" date="2016-11" db="UniProtKB">
        <authorList>
            <consortium name="WormBaseParasite"/>
        </authorList>
    </citation>
    <scope>IDENTIFICATION</scope>
</reference>
<feature type="compositionally biased region" description="Low complexity" evidence="4">
    <location>
        <begin position="3636"/>
        <end position="3654"/>
    </location>
</feature>
<dbReference type="PROSITE" id="PS51233">
    <property type="entry name" value="VWFD"/>
    <property type="match status" value="3"/>
</dbReference>
<feature type="region of interest" description="Disordered" evidence="4">
    <location>
        <begin position="2503"/>
        <end position="2561"/>
    </location>
</feature>
<evidence type="ECO:0000256" key="1">
    <source>
        <dbReference type="ARBA" id="ARBA00023157"/>
    </source>
</evidence>
<feature type="compositionally biased region" description="Basic residues" evidence="4">
    <location>
        <begin position="5025"/>
        <end position="5037"/>
    </location>
</feature>
<feature type="compositionally biased region" description="Low complexity" evidence="4">
    <location>
        <begin position="3412"/>
        <end position="3430"/>
    </location>
</feature>
<feature type="region of interest" description="Disordered" evidence="4">
    <location>
        <begin position="3280"/>
        <end position="5222"/>
    </location>
</feature>
<feature type="compositionally biased region" description="Acidic residues" evidence="4">
    <location>
        <begin position="3680"/>
        <end position="3690"/>
    </location>
</feature>
<feature type="compositionally biased region" description="Low complexity" evidence="4">
    <location>
        <begin position="4143"/>
        <end position="4161"/>
    </location>
</feature>
<feature type="compositionally biased region" description="Low complexity" evidence="4">
    <location>
        <begin position="4105"/>
        <end position="4123"/>
    </location>
</feature>
<evidence type="ECO:0000313" key="7">
    <source>
        <dbReference type="WBParaSite" id="maker-uti_cns_0015175-snap-gene-0.1-mRNA-1"/>
    </source>
</evidence>
<feature type="compositionally biased region" description="Acidic residues" evidence="4">
    <location>
        <begin position="3625"/>
        <end position="3635"/>
    </location>
</feature>
<feature type="compositionally biased region" description="Low complexity" evidence="4">
    <location>
        <begin position="1881"/>
        <end position="1896"/>
    </location>
</feature>
<feature type="compositionally biased region" description="Low complexity" evidence="4">
    <location>
        <begin position="3822"/>
        <end position="3840"/>
    </location>
</feature>
<feature type="region of interest" description="Disordered" evidence="4">
    <location>
        <begin position="2941"/>
        <end position="2999"/>
    </location>
</feature>
<feature type="disulfide bond" evidence="3">
    <location>
        <begin position="1086"/>
        <end position="1101"/>
    </location>
</feature>
<dbReference type="Gene3D" id="2.10.25.10">
    <property type="entry name" value="Laminin"/>
    <property type="match status" value="3"/>
</dbReference>
<feature type="compositionally biased region" description="Basic residues" evidence="4">
    <location>
        <begin position="5184"/>
        <end position="5193"/>
    </location>
</feature>
<feature type="compositionally biased region" description="Low complexity" evidence="4">
    <location>
        <begin position="2068"/>
        <end position="2093"/>
    </location>
</feature>
<feature type="compositionally biased region" description="Low complexity" evidence="4">
    <location>
        <begin position="1662"/>
        <end position="1677"/>
    </location>
</feature>
<feature type="compositionally biased region" description="Low complexity" evidence="4">
    <location>
        <begin position="5057"/>
        <end position="5069"/>
    </location>
</feature>
<dbReference type="CDD" id="cd19941">
    <property type="entry name" value="TIL"/>
    <property type="match status" value="4"/>
</dbReference>
<feature type="compositionally biased region" description="Low complexity" evidence="4">
    <location>
        <begin position="2725"/>
        <end position="2750"/>
    </location>
</feature>
<feature type="region of interest" description="Disordered" evidence="4">
    <location>
        <begin position="3160"/>
        <end position="3224"/>
    </location>
</feature>
<feature type="compositionally biased region" description="Low complexity" evidence="4">
    <location>
        <begin position="1849"/>
        <end position="1874"/>
    </location>
</feature>
<feature type="disulfide bond" evidence="3">
    <location>
        <begin position="1239"/>
        <end position="1257"/>
    </location>
</feature>
<feature type="compositionally biased region" description="Low complexity" evidence="4">
    <location>
        <begin position="3298"/>
        <end position="3311"/>
    </location>
</feature>
<feature type="compositionally biased region" description="Low complexity" evidence="4">
    <location>
        <begin position="4761"/>
        <end position="4772"/>
    </location>
</feature>
<feature type="compositionally biased region" description="Low complexity" evidence="4">
    <location>
        <begin position="2538"/>
        <end position="2553"/>
    </location>
</feature>
<dbReference type="GO" id="GO:0031012">
    <property type="term" value="C:extracellular matrix"/>
    <property type="evidence" value="ECO:0007669"/>
    <property type="project" value="TreeGrafter"/>
</dbReference>
<feature type="compositionally biased region" description="Low complexity" evidence="4">
    <location>
        <begin position="4295"/>
        <end position="4313"/>
    </location>
</feature>
<feature type="compositionally biased region" description="Low complexity" evidence="4">
    <location>
        <begin position="3898"/>
        <end position="3916"/>
    </location>
</feature>
<feature type="compositionally biased region" description="Low complexity" evidence="4">
    <location>
        <begin position="4012"/>
        <end position="4030"/>
    </location>
</feature>
<feature type="domain" description="VWFD" evidence="5">
    <location>
        <begin position="1"/>
        <end position="43"/>
    </location>
</feature>
<feature type="compositionally biased region" description="Low complexity" evidence="4">
    <location>
        <begin position="4257"/>
        <end position="4275"/>
    </location>
</feature>
<feature type="compositionally biased region" description="Polar residues" evidence="4">
    <location>
        <begin position="4466"/>
        <end position="4478"/>
    </location>
</feature>
<dbReference type="SUPFAM" id="SSF57567">
    <property type="entry name" value="Serine protease inhibitors"/>
    <property type="match status" value="3"/>
</dbReference>
<feature type="compositionally biased region" description="Low complexity" evidence="4">
    <location>
        <begin position="3581"/>
        <end position="3599"/>
    </location>
</feature>
<feature type="compositionally biased region" description="Low complexity" evidence="4">
    <location>
        <begin position="4333"/>
        <end position="4351"/>
    </location>
</feature>
<dbReference type="SMART" id="SM00832">
    <property type="entry name" value="C8"/>
    <property type="match status" value="2"/>
</dbReference>
<feature type="disulfide bond" evidence="3">
    <location>
        <begin position="1212"/>
        <end position="1227"/>
    </location>
</feature>
<feature type="compositionally biased region" description="Low complexity" evidence="4">
    <location>
        <begin position="3450"/>
        <end position="3468"/>
    </location>
</feature>
<dbReference type="InterPro" id="IPR036084">
    <property type="entry name" value="Ser_inhib-like_sf"/>
</dbReference>
<feature type="compositionally biased region" description="Low complexity" evidence="4">
    <location>
        <begin position="3195"/>
        <end position="3210"/>
    </location>
</feature>
<dbReference type="WBParaSite" id="maker-uti_cns_0015175-snap-gene-0.1-mRNA-1">
    <property type="protein sequence ID" value="maker-uti_cns_0015175-snap-gene-0.1-mRNA-1"/>
    <property type="gene ID" value="maker-uti_cns_0015175-snap-gene-0.1"/>
</dbReference>
<dbReference type="PRINTS" id="PR00261">
    <property type="entry name" value="LDLRECEPTOR"/>
</dbReference>
<feature type="compositionally biased region" description="Basic and acidic residues" evidence="4">
    <location>
        <begin position="3284"/>
        <end position="3294"/>
    </location>
</feature>
<feature type="compositionally biased region" description="Basic residues" evidence="4">
    <location>
        <begin position="4999"/>
        <end position="5014"/>
    </location>
</feature>
<feature type="compositionally biased region" description="Low complexity" evidence="4">
    <location>
        <begin position="5103"/>
        <end position="5139"/>
    </location>
</feature>
<dbReference type="CDD" id="cd00112">
    <property type="entry name" value="LDLa"/>
    <property type="match status" value="5"/>
</dbReference>
<feature type="compositionally biased region" description="Polar residues" evidence="4">
    <location>
        <begin position="4548"/>
        <end position="4566"/>
    </location>
</feature>
<feature type="region of interest" description="Disordered" evidence="4">
    <location>
        <begin position="2284"/>
        <end position="2342"/>
    </location>
</feature>
<feature type="compositionally biased region" description="Basic and acidic residues" evidence="4">
    <location>
        <begin position="4570"/>
        <end position="4581"/>
    </location>
</feature>
<evidence type="ECO:0000256" key="4">
    <source>
        <dbReference type="SAM" id="MobiDB-lite"/>
    </source>
</evidence>
<feature type="compositionally biased region" description="Low complexity" evidence="4">
    <location>
        <begin position="2100"/>
        <end position="2115"/>
    </location>
</feature>
<keyword evidence="6" id="KW-1185">Reference proteome</keyword>
<feature type="compositionally biased region" description="Polar residues" evidence="4">
    <location>
        <begin position="4940"/>
        <end position="4954"/>
    </location>
</feature>
<evidence type="ECO:0000259" key="5">
    <source>
        <dbReference type="PROSITE" id="PS51233"/>
    </source>
</evidence>
<dbReference type="Pfam" id="PF00057">
    <property type="entry name" value="Ldl_recept_a"/>
    <property type="match status" value="3"/>
</dbReference>
<dbReference type="InterPro" id="IPR001846">
    <property type="entry name" value="VWF_type-D"/>
</dbReference>
<keyword evidence="2" id="KW-0325">Glycoprotein</keyword>
<proteinExistence type="predicted"/>
<dbReference type="PANTHER" id="PTHR11339:SF386">
    <property type="entry name" value="HEMOLECTIN, ISOFORM A"/>
    <property type="match status" value="1"/>
</dbReference>
<feature type="domain" description="VWFD" evidence="5">
    <location>
        <begin position="688"/>
        <end position="859"/>
    </location>
</feature>
<dbReference type="Pfam" id="PF08742">
    <property type="entry name" value="C8"/>
    <property type="match status" value="2"/>
</dbReference>
<feature type="compositionally biased region" description="Low complexity" evidence="4">
    <location>
        <begin position="3784"/>
        <end position="3802"/>
    </location>
</feature>
<dbReference type="Pfam" id="PF00094">
    <property type="entry name" value="VWD"/>
    <property type="match status" value="2"/>
</dbReference>
<feature type="disulfide bond" evidence="3">
    <location>
        <begin position="1128"/>
        <end position="1143"/>
    </location>
</feature>
<feature type="compositionally biased region" description="Polar residues" evidence="4">
    <location>
        <begin position="5070"/>
        <end position="5091"/>
    </location>
</feature>
<feature type="compositionally biased region" description="Low complexity" evidence="4">
    <location>
        <begin position="3526"/>
        <end position="3544"/>
    </location>
</feature>
<feature type="compositionally biased region" description="Low complexity" evidence="4">
    <location>
        <begin position="2506"/>
        <end position="2531"/>
    </location>
</feature>
<feature type="disulfide bond" evidence="3">
    <location>
        <begin position="1074"/>
        <end position="1092"/>
    </location>
</feature>
<feature type="compositionally biased region" description="Low complexity" evidence="4">
    <location>
        <begin position="3974"/>
        <end position="3992"/>
    </location>
</feature>
<feature type="compositionally biased region" description="Low complexity" evidence="4">
    <location>
        <begin position="3746"/>
        <end position="3764"/>
    </location>
</feature>
<feature type="compositionally biased region" description="Low complexity" evidence="4">
    <location>
        <begin position="2944"/>
        <end position="2969"/>
    </location>
</feature>
<protein>
    <submittedName>
        <fullName evidence="7">VWFD domain-containing protein</fullName>
    </submittedName>
</protein>
<feature type="compositionally biased region" description="Low complexity" evidence="4">
    <location>
        <begin position="3860"/>
        <end position="3878"/>
    </location>
</feature>
<dbReference type="Proteomes" id="UP000095280">
    <property type="component" value="Unplaced"/>
</dbReference>
<feature type="compositionally biased region" description="Acidic residues" evidence="4">
    <location>
        <begin position="4056"/>
        <end position="4066"/>
    </location>
</feature>
<feature type="compositionally biased region" description="Low complexity" evidence="4">
    <location>
        <begin position="3374"/>
        <end position="3392"/>
    </location>
</feature>
<accession>A0A1I8IQU4</accession>
<feature type="compositionally biased region" description="Polar residues" evidence="4">
    <location>
        <begin position="4795"/>
        <end position="4823"/>
    </location>
</feature>
<feature type="compositionally biased region" description="Polar residues" evidence="4">
    <location>
        <begin position="4505"/>
        <end position="4523"/>
    </location>
</feature>
<feature type="region of interest" description="Disordered" evidence="4">
    <location>
        <begin position="1627"/>
        <end position="1685"/>
    </location>
</feature>
<feature type="compositionally biased region" description="Acidic residues" evidence="4">
    <location>
        <begin position="3735"/>
        <end position="3745"/>
    </location>
</feature>
<dbReference type="InterPro" id="IPR002172">
    <property type="entry name" value="LDrepeatLR_classA_rpt"/>
</dbReference>
<feature type="compositionally biased region" description="Low complexity" evidence="4">
    <location>
        <begin position="3163"/>
        <end position="3188"/>
    </location>
</feature>
<feature type="compositionally biased region" description="Acidic residues" evidence="4">
    <location>
        <begin position="3570"/>
        <end position="3580"/>
    </location>
</feature>
<feature type="compositionally biased region" description="Low complexity" evidence="4">
    <location>
        <begin position="4219"/>
        <end position="4237"/>
    </location>
</feature>
<feature type="compositionally biased region" description="Low complexity" evidence="4">
    <location>
        <begin position="2757"/>
        <end position="2772"/>
    </location>
</feature>
<feature type="compositionally biased region" description="Low complexity" evidence="4">
    <location>
        <begin position="2319"/>
        <end position="2334"/>
    </location>
</feature>
<feature type="compositionally biased region" description="Basic and acidic residues" evidence="4">
    <location>
        <begin position="4590"/>
        <end position="4607"/>
    </location>
</feature>
<feature type="compositionally biased region" description="Low complexity" evidence="4">
    <location>
        <begin position="1630"/>
        <end position="1655"/>
    </location>
</feature>
<feature type="compositionally biased region" description="Low complexity" evidence="4">
    <location>
        <begin position="4181"/>
        <end position="4199"/>
    </location>
</feature>
<name>A0A1I8IQU4_9PLAT</name>
<feature type="compositionally biased region" description="Low complexity" evidence="4">
    <location>
        <begin position="4955"/>
        <end position="4966"/>
    </location>
</feature>
<feature type="compositionally biased region" description="Low complexity" evidence="4">
    <location>
        <begin position="3488"/>
        <end position="3506"/>
    </location>
</feature>
<feature type="compositionally biased region" description="Low complexity" evidence="4">
    <location>
        <begin position="3936"/>
        <end position="3954"/>
    </location>
</feature>
<feature type="compositionally biased region" description="Low complexity" evidence="4">
    <location>
        <begin position="2287"/>
        <end position="2312"/>
    </location>
</feature>
<dbReference type="PANTHER" id="PTHR11339">
    <property type="entry name" value="EXTRACELLULAR MATRIX GLYCOPROTEIN RELATED"/>
    <property type="match status" value="1"/>
</dbReference>
<dbReference type="Gene3D" id="4.10.400.10">
    <property type="entry name" value="Low-density Lipoprotein Receptor"/>
    <property type="match status" value="4"/>
</dbReference>
<comment type="caution">
    <text evidence="3">Lacks conserved residue(s) required for the propagation of feature annotation.</text>
</comment>
<feature type="compositionally biased region" description="Basic residues" evidence="4">
    <location>
        <begin position="4444"/>
        <end position="4456"/>
    </location>
</feature>
<dbReference type="Pfam" id="PF01826">
    <property type="entry name" value="TIL"/>
    <property type="match status" value="2"/>
</dbReference>
<feature type="compositionally biased region" description="Low complexity" evidence="4">
    <location>
        <begin position="3691"/>
        <end position="3709"/>
    </location>
</feature>
<evidence type="ECO:0000256" key="3">
    <source>
        <dbReference type="PROSITE-ProRule" id="PRU00124"/>
    </source>
</evidence>
<feature type="domain" description="VWFD" evidence="5">
    <location>
        <begin position="217"/>
        <end position="411"/>
    </location>
</feature>
<feature type="region of interest" description="Disordered" evidence="4">
    <location>
        <begin position="1846"/>
        <end position="1904"/>
    </location>
</feature>
<dbReference type="InterPro" id="IPR050780">
    <property type="entry name" value="Mucin_vWF_Thrombospondin_sf"/>
</dbReference>
<sequence>GLCGNYDGDKKNEFGEFANPSAFGNAWKAQDCPDSANVPVHCPDTKTTASAEMECRQIDSIFFPCHDRIPPQEFFQRCVQDACLAIRRGEPTSEVVCRHLSAYAGLCSLGGICIDWRSSNLCPTNCSEPNMYWKECASECPTTCANYDQVKSELCQVTTSPRCECEPDYVHHKGKCVRKTDCPCRYNGKEFPAGGTFNTHQCIQGRWSCYKRASCPKTCLVTGSSFRTFDGAQLDFNGRTCEYVLLEPAPNVTDSRLNVTITQRVRTENVLITDPNQLANLPKRVHISYAAYRIELVATSLNYGSRASVFINDEDVTNSLPFSNQDDHLLVKQITSLTTMVKIGSHITVYFDGFRNIEIKANERVRSNVKGLCGNYDGDTENDLHPRNSDMFGSVTELAESYITGVCTDSPIPLRQAAFADQVSGSDHCQLALLTGDSFKACRESNKVDLNGHYLRSCRREVASGGVQGQQFLFCSSLVQAAIECKNQGYDVDFYRDSVLSLLCSRTCRSTCSDLESTEICEEGCFPGCDCQYDSQYRDHHGTCVRKSECTCRDRFNPDSAIYKAGDVLQRSCTNCTCSNGAFVCEDEACEDKVVCPKNQVFMDLVPSCQRCEDYNNCPRSAMLQKRCGCPGGQVKKSDGTCVPANQCPCKLLKKEYPPMHKLKMACKRFVCKDQTWKQIGKDRKCEAVCKAQGDPHYFTFDKKKFNFQGKCQYTLVSFDGDASRGLPKFHISAQNVPCGSKQVTCTKFVRIIIGDERYTLVRGQEKDEFPAPFASYGVKLEHLTLYTQVVSDVLGLRILWDRKTRVLIYLRKDYRRQVSGLCGNYDGNAGNDFTFNNLPMASVDEWAEKYRTGAESCPAEDGSRNSNGWRDICEQNPGRKTWSELTCGVIKNPNGPFKDCLLALDDDTVQTFYENCIFDACGCDSGGDCECVCSAMAGFADHCSDVGVHVKWRSMDNCPLMCDGGKRYMPCMEPCPQTCRNLGDEPAPHCQNAACTEGCGCPEGTVDQNGECVPISVCPCQRNGTEYQHGQSYFDEATCRECTCGANAKFSCQVKLDKCKVKPKCEDETNFQCTNGACIPREQVCDRKFDCLDRSDEKDCTPVNTTCSVAFFQCQRDGNCIPESKRCDGKAHCSDGSDEFDCQKCTDSLYYLCPVSGECIHRRQLCDGRIDCGFNDKSDESDCKECDQGAEFRCGSTIDKPGPCVPLRKRCDGHDDCGDGSDEYNCKCICTDDDMFLCDTCKCISSVKFCDKVRDCEDGTDELCANVTTPAPQNATTTPRVYECDERQGMDDEKLISTGQISISGSIADTSVNKDKIRPTSEGLRLRSGQSVTVIILVAPEHQTNVQITDVSLPISDDEISQIAQLEISHHRAGEATFKPLATYDSSLSEGVPRRIVPAQNKPLLTQTIKVELTVAKQALSNVNFKLAIKGCFKPSSMTTKSEEITTAATEAEKITTATTTASKQTVAYCEEMDAMQSFTVLPVDDVSITKGAKNTEENTKSLRDNELRIVLEDAKTPTEFSVTVKLDTVSQKDVDVDRITVRVSNDDVSKIDSATVTFRKESSSSPQQVPPISPVKRSTLRNLLQEAEVPIKMSSVTVTLILRGKYKGDEVTLGLEVHGCFKKPEALTTSGSTGRPTPTVPSEVTTGETTPPEGTERPGPKTTPGEETTSKTKPPVGTTPASVPPAECEEMDAMQSFTVLPVDDVSITKGAKNTEENTKSLRDNELRIVLEDAKTPTEFSVTVKLDTVSQKDVDVDRITVRVSNDDVSKIDSATVTFRKESSSSPQQVPPISPVKRSTLRNLLQEAEVPIKMSSVTVTLILRGKYKGDEVTLGLEVHGCFKKPEALTTSGSTGRPTPTVPSEVTTGETTPPEGTERPGPKTTPGEETTSKTKPPVGTTPASVPPAECEEMDAMQSFTVLPVDDVSITKGAKNTEENTKSLRDNELRIVLEDAKTPTEFSVTVKLDTVSQKDVDVDRITVRVSNDDVSKIDSATVTFRKESSSSPQQVPPISPVKRSTLRNLLQEAEVPIKMSSVTVTLILRGKYKGDEVTLGLEVHGCFKKPEALTTSGSTGRPTPTVPSEVTTGETTPPEGTERPGPKTTPGEETTSKTKPPVGTTPASVPPAECEEMDAMQSFTVLPVDDVSITKGAKNTEENTKSLRDNELRIVLEDAKTPTEFSVTVKLDTVSQKDVDVDRITVRVSNDDVSKIDSATVTFRKESSSSPQQVPPISPVKRSTLRNLLQEAEVPIKMSSVTVTLILRGKYKGDEVTLGLEVHGCFKKPEALTTSGSTGRPTPTVPSEVTTGETTPPEGTERPGPKTTPGEETTSKTKPPVGTTPASVPPAECEEMDAMQSFTVLPVDDVSITKGAKNTEENTKSLRDNELRIVLEDAKTPTEFSVTVKLDTVSQKDVDVDRITVRVSNDDVSKIDSATVTFRKESSSSPQQVPPISPVKRSTLRNLLQEAEVPIKMSSVTVTLILRGKYKGDEVTLGLEVHGCFKKPEALTTSGSTGRPTPTVPSEVTTGETTPPEGTERPGPKTTPGEETTSKTKPPVGTTPASVPPAECEEMDAMQSFTVLPVDDVSITKGAKNTEENTKSLRDNELRIVLEDAKTPTEFSVTVKLDTVSQKDVDVDRITVRVSNDDVSKIDSATVTFRKESSSSPQQVPPISPVKRSTLRNLLQEAEVPIKMSSVTVTLILRGKYKGDEVTLGLEVHGCFKKPEALTTSGSTGRPTPTVPSEVTTGETTPPEGTERPGPKTTPGEETTSKTKPPVGTTPASVPPAECEEMDAMQSFTVLPVDDVSITKGAKNTEENTKSLRDNELRIVLEDAKTPTEFSVTVKLDTVSQKDVDVDRITVRVSNDDVSKIDSATVTFRKESSSSPQQVPPISPVKRSTLRNLLQEAEVPIKMSSVTVTLILRGKYKGDEVTLGLEVHGCFKKPEALTTSGSTGRPTPTVPSEVTTGETTPPEGTERPGPKTTPGEETTSKTKPPVGTTPASVPPAECEEMDAMQSFTVLPVDDVSITKGAKNTEENTKSLRDNELRIVLEDAKTPTEFSVTVKLDTVSQKDVDVDRITVRVSNDDVSKIDSATVTFRKESSSSPQQVPPISPVKRSTLRNLLQEAEVPIKMSSVTVTLILRGKYKGDEVTLGLEVHGCFKKPEALTTSGSTGRPTPTVPSEVTTGETTPPEGTERPGPKTTPGEETTSKTKPPVGTTPASVPPAECEEMDAMQSFTVLPVDDVSITKGAKNTEENTKSLRDNELRIVLEDAKTPTEFSVTVKLDTVSQKDERQEKIKAYYGEQPESPETTPSEETTTKEEKPGPKPTTPGGEQPEETPETTPSEEVTETTVQTTTKGGKPGPKPTTPGGEQPEETPETTPSEEVTETTVQTTTKGGKPGPKPTTPGGEQPEETPETTPSEEVTETTVQTTTKGGKPGPKPTTPGGEQPEETPETTPSEEVTETTVQTTTKGGKPGPKPTTPGGEQPEETPETTPSEEVTETTVQTTTKGGKPGPKPTTPGGEQPEETPETTPSEEVTETTVQTTTKGGKPGPKPTTPGGEQPEETPETTPSEEVTETTPEETPETTPSEEVTETTVQTTTKGGKPGPKPTTPGGEQPEETPETTPSEEVTETTPEETPETTPSEEVTETTVQTTTKGGKPGPKPTTPGGEQPEETPETTPSEEVTETTPEETPETTPSEEVTETTVQTTTKGGKPGPKPTTPGGEQPEETPETTPSEEVTETTPEETPETTPSEEVTETTVQTTTKGGKPGPKPTTPGGEQPEETPETTPSEEVTETTVQTTTKGGKPGPKPTTPGGEQPEETPETTPSEEVTETTVQTTTKGGKPGPKPTTPGGEQPEETPETTPSEEVTETTVQTTTKGGKPGPKPTTPGGEQPEETPETTPSEEVTETTVQTTTKGGKPGPKPTTPGGEQPEETPETTPSEEVTETTVQTTTKGGKPGPKPTTPGGEQPEETPETTPSEEVTETTVQTTTKGGKPGPKPTTPGGEQPEETPETTPSEEVTETTVQTTTKGGKPGPKPTTPGGEQPEETPETTPSEEVTETTPEETPETTPSEEVTETTVQTTTKGGKPGPKPTTPGGEQPEETPETTPSEEVTETTVQTTTKGGKPGPKPTTPGGEQPEETPETTPSEEVTETTVQTTTKGGKPGPKPTTPGGEQPEETPETTPSEEVTETTVQTTTKGGKPGPKPTTPGGEQPEETPETTPSEEVTETTVQTTTKGGKPGPKPTTPGGEQPEETPETTPSEEVTETTVQTTTKGGKPGPKPTTPGGEQPEETPETTPSEEVTETTVQTTTKGGKPGPKPTTPGGEQPEETPETTPSEEVTETTVQTTTKGGKPGPKPTTPGGEQPEETPETTPSEEVTETTVQTTTKGGKPGPKPTTPGGEQPEETPETTPSEEVTETTVQTTTKGGKPGPKPLLLAESSQKRLPRRHRARKRNRHQPEPHQPDTHTQLNHNGWTHTSRNHNSRNHTCWKPQRPEPHTQRNHNSRNNTSWNHNGQNHTSRNHTAGEPRQLEPQQPEPRQPRNHNSRNHTSWNHNGWNHTSRNAQQPEPHLLEPQRPEPHQPEPQQPEQHQLEAQKRSEPHQPEPHQLEATPAGTTTAGTTPAGTTTAGTTQTGTTPAGTKTAEPQTAGTTPAGTTPTGTTTARTTPAGTTPAGTTTAGTTPAGTTTVGTTQAGTTPAGTTPSSRTTTAGTTPAGTAPPGTTTAGTTPAGTTTAEPAPAEPHQPESHSSQNHSNRNHNSRNHTQPEPQQPEQHQLEPHQSEQPTTAENPPAGSHNVGTTASQTTPAGNHASWNAHQLATTPVEPQQPKPHQLEPRQLEPQQLEPLQPEPLQPEPHSRNHHQPEATPARTTTARNKHAAGTTHPVGTTTAETTPSWNHNGRTNTSWNHASWEPHQSEPQQPKPHQLEPQQPGTTTAGTAARNHTSRNTPAQNSRNHTAGTTTAETHGSWNNATTPEPHQLEPQRSEPQAAEPHQLEHNGRNHTSRNHSSRNHNSRNRPTPTGNHTSRNHAIRNRRSRNARQLEPHQLEPHSRNHTSRNHNGWNHNGWNQQTAGNHTNWNHNSRNDASWNHASWNHIGRNHTSRTTPSGTTPAEAGTTPAGTTLAGTTPAGTTTAGTHQPEPQQPEPQQPEHNSRNHTSRNHASRNHASWNHTRRNHTTATGTHASRNHANRNHTSRTTQLVRHSQPHQPKPQQPEPQPAETTT</sequence>
<feature type="region of interest" description="Disordered" evidence="4">
    <location>
        <begin position="2065"/>
        <end position="2123"/>
    </location>
</feature>
<evidence type="ECO:0000313" key="6">
    <source>
        <dbReference type="Proteomes" id="UP000095280"/>
    </source>
</evidence>
<feature type="compositionally biased region" description="Low complexity" evidence="4">
    <location>
        <begin position="4610"/>
        <end position="4737"/>
    </location>
</feature>
<dbReference type="SUPFAM" id="SSF57424">
    <property type="entry name" value="LDL receptor-like module"/>
    <property type="match status" value="3"/>
</dbReference>
<dbReference type="GO" id="GO:0005615">
    <property type="term" value="C:extracellular space"/>
    <property type="evidence" value="ECO:0007669"/>
    <property type="project" value="TreeGrafter"/>
</dbReference>
<feature type="compositionally biased region" description="Pro residues" evidence="4">
    <location>
        <begin position="5207"/>
        <end position="5216"/>
    </location>
</feature>
<dbReference type="PROSITE" id="PS50068">
    <property type="entry name" value="LDLRA_2"/>
    <property type="match status" value="5"/>
</dbReference>
<feature type="compositionally biased region" description="Low complexity" evidence="4">
    <location>
        <begin position="2976"/>
        <end position="2991"/>
    </location>
</feature>
<dbReference type="SMART" id="SM00216">
    <property type="entry name" value="VWD"/>
    <property type="match status" value="2"/>
</dbReference>
<feature type="compositionally biased region" description="Low complexity" evidence="4">
    <location>
        <begin position="4409"/>
        <end position="4427"/>
    </location>
</feature>
<dbReference type="InterPro" id="IPR002919">
    <property type="entry name" value="TIL_dom"/>
</dbReference>
<feature type="region of interest" description="Disordered" evidence="4">
    <location>
        <begin position="2722"/>
        <end position="2780"/>
    </location>
</feature>
<feature type="compositionally biased region" description="Low complexity" evidence="4">
    <location>
        <begin position="4067"/>
        <end position="4085"/>
    </location>
</feature>
<dbReference type="InterPro" id="IPR014853">
    <property type="entry name" value="VWF/SSPO/ZAN-like_Cys-rich_dom"/>
</dbReference>
<feature type="compositionally biased region" description="Polar residues" evidence="4">
    <location>
        <begin position="4883"/>
        <end position="4907"/>
    </location>
</feature>
<feature type="compositionally biased region" description="Basic residues" evidence="4">
    <location>
        <begin position="5153"/>
        <end position="5163"/>
    </location>
</feature>
<keyword evidence="1 3" id="KW-1015">Disulfide bond</keyword>
<feature type="compositionally biased region" description="Basic and acidic residues" evidence="4">
    <location>
        <begin position="5039"/>
        <end position="5050"/>
    </location>
</feature>
<dbReference type="InterPro" id="IPR036055">
    <property type="entry name" value="LDL_receptor-like_sf"/>
</dbReference>
<feature type="compositionally biased region" description="Low complexity" evidence="4">
    <location>
        <begin position="3336"/>
        <end position="3354"/>
    </location>
</feature>